<evidence type="ECO:0000313" key="1">
    <source>
        <dbReference type="EMBL" id="OCL27031.1"/>
    </source>
</evidence>
<name>A0A1C0A9R9_9FIRM</name>
<accession>A0A1C0A9R9</accession>
<sequence>MWKKLLIILLILALIGFGFYKFIYYPLYAKYQQNIIQLSHLKTELDNKSVEVLSLKSLEDDYKSLLAELESGSDNNLLNKAQINSFIIKLNSSEIIKNVDFTIPSKEKVLISLELDGEFEAIYYFLDSIEYLYNTEAININKSEDKIAVNLSLLFPIERSGL</sequence>
<organism evidence="1 2">
    <name type="scientific">Orenia metallireducens</name>
    <dbReference type="NCBI Taxonomy" id="1413210"/>
    <lineage>
        <taxon>Bacteria</taxon>
        <taxon>Bacillati</taxon>
        <taxon>Bacillota</taxon>
        <taxon>Clostridia</taxon>
        <taxon>Halanaerobiales</taxon>
        <taxon>Halobacteroidaceae</taxon>
        <taxon>Orenia</taxon>
    </lineage>
</organism>
<proteinExistence type="predicted"/>
<dbReference type="EMBL" id="LWDV01000008">
    <property type="protein sequence ID" value="OCL27031.1"/>
    <property type="molecule type" value="Genomic_DNA"/>
</dbReference>
<reference evidence="1 2" key="2">
    <citation type="submission" date="2016-08" db="EMBL/GenBank/DDBJ databases">
        <title>Orenia metallireducens sp. nov. strain Z6, a Novel Metal-reducing Firmicute from the Deep Subsurface.</title>
        <authorList>
            <person name="Maxim B.I."/>
            <person name="Kenneth K."/>
            <person name="Flynn T.M."/>
            <person name="Oloughlin E.J."/>
            <person name="Locke R.A."/>
            <person name="Weber J.R."/>
            <person name="Egan S.M."/>
            <person name="Mackie R.I."/>
            <person name="Cann I.K."/>
        </authorList>
    </citation>
    <scope>NUCLEOTIDE SEQUENCE [LARGE SCALE GENOMIC DNA]</scope>
    <source>
        <strain evidence="1 2">Z6</strain>
    </source>
</reference>
<dbReference type="Proteomes" id="UP000093514">
    <property type="component" value="Unassembled WGS sequence"/>
</dbReference>
<evidence type="ECO:0000313" key="2">
    <source>
        <dbReference type="Proteomes" id="UP000093514"/>
    </source>
</evidence>
<protein>
    <recommendedName>
        <fullName evidence="3">Tfp pilus assembly protein PilO</fullName>
    </recommendedName>
</protein>
<dbReference type="RefSeq" id="WP_068716510.1">
    <property type="nucleotide sequence ID" value="NZ_LWDV01000008.1"/>
</dbReference>
<dbReference type="AlphaFoldDB" id="A0A1C0A9R9"/>
<evidence type="ECO:0008006" key="3">
    <source>
        <dbReference type="Google" id="ProtNLM"/>
    </source>
</evidence>
<gene>
    <name evidence="1" type="ORF">U472_05970</name>
</gene>
<reference evidence="2" key="1">
    <citation type="submission" date="2016-07" db="EMBL/GenBank/DDBJ databases">
        <authorList>
            <person name="Florea S."/>
            <person name="Webb J.S."/>
            <person name="Jaromczyk J."/>
            <person name="Schardl C.L."/>
        </authorList>
    </citation>
    <scope>NUCLEOTIDE SEQUENCE [LARGE SCALE GENOMIC DNA]</scope>
    <source>
        <strain evidence="2">Z6</strain>
    </source>
</reference>
<keyword evidence="2" id="KW-1185">Reference proteome</keyword>
<dbReference type="OrthoDB" id="9916998at2"/>
<comment type="caution">
    <text evidence="1">The sequence shown here is derived from an EMBL/GenBank/DDBJ whole genome shotgun (WGS) entry which is preliminary data.</text>
</comment>